<protein>
    <recommendedName>
        <fullName evidence="6">FtsK domain-containing protein</fullName>
    </recommendedName>
</protein>
<dbReference type="InterPro" id="IPR018541">
    <property type="entry name" value="Ftsk_gamma"/>
</dbReference>
<comment type="caution">
    <text evidence="7">The sequence shown here is derived from an EMBL/GenBank/DDBJ whole genome shotgun (WGS) entry which is preliminary data.</text>
</comment>
<dbReference type="InterPro" id="IPR027417">
    <property type="entry name" value="P-loop_NTPase"/>
</dbReference>
<keyword evidence="8" id="KW-1185">Reference proteome</keyword>
<dbReference type="Pfam" id="PF17854">
    <property type="entry name" value="FtsK_alpha"/>
    <property type="match status" value="1"/>
</dbReference>
<dbReference type="InterPro" id="IPR036390">
    <property type="entry name" value="WH_DNA-bd_sf"/>
</dbReference>
<dbReference type="PANTHER" id="PTHR22683:SF42">
    <property type="entry name" value="DNA TRANSLOCASE SFTA"/>
    <property type="match status" value="1"/>
</dbReference>
<dbReference type="RefSeq" id="WP_071313688.1">
    <property type="nucleotide sequence ID" value="NZ_MLQQ01000035.1"/>
</dbReference>
<sequence length="804" mass="90814">MFKKLKIAYQKVHSFLFGEESEHIHTRQERKLYYGRIKGDNDTEARMIHQYPKQGNFRFPIISDEEGNKLVRQKSIHKETAVSNPTRKIEKKREKVVTNIHPKRNLEQKEVVTEKNEKRKKFQGVNFKAQEIPSPVHAFKKQTLKVNRDEKNEDVNVSSKTNSLERNDVTTKITQVPVQENSLEVQPFGREEMSTFQKKMEVATAVKNELETAVVSTAQEEIKTEVAATVQEEIETEVVKTFQAEIKNEEIIATHEEIEVEEELTEAEIEVELATTEPEIEVEQEKEAFQEEAEIEETLHEDKGQVSSKTVVPFNVLMLQKDRVAHKKNQDHEQRNYRFPTLQLLNIPEKKQEDSQLWLDEKKEILEMTLANFNVNAKVVGVTKGPSVTRFEIQPEAGVKVSKVTGLTDDIKLSLAAKDIRIEAPIPGRNAIGIEVPNDVSEPVVIREILRSGEFQKNPSPLTVAMGLDISGNPVVTDIQKMPHGLIAGSTGSGKSVCINSILISIMFKATPDEVKLMLVDPKMVELAPYNDIPHLITPVITDAKQATVALKWAVEEMERRYELFVQNGVRDIKRYNQVMKKEDETTPAMPYIVIVIDELADLMMVSPQDVEDAICRIAQKARACGIHLLIATQRPSVDVITGLIKANIPTRVAFSVSSQADSRTIIDSGGAERLLGKGDMLLFENGASKPVRVQGNFVSDEEIDRVIALVKQQRKPNYLFDKDNLVRGNEAIDQEDDLFEEACYYVVEQGGASSSSLQRRFRIGFNRAARLIDMMEARGIISEAMGSKPRNVLVSEEELSELI</sequence>
<reference evidence="7 8" key="1">
    <citation type="submission" date="2016-10" db="EMBL/GenBank/DDBJ databases">
        <title>Draft genome sequences of four alkaliphilic bacteria belonging to the Anaerobacillus genus.</title>
        <authorList>
            <person name="Bassil N.M."/>
            <person name="Lloyd J.R."/>
        </authorList>
    </citation>
    <scope>NUCLEOTIDE SEQUENCE [LARGE SCALE GENOMIC DNA]</scope>
    <source>
        <strain evidence="7 8">DSM 15340</strain>
    </source>
</reference>
<dbReference type="Gene3D" id="1.10.10.10">
    <property type="entry name" value="Winged helix-like DNA-binding domain superfamily/Winged helix DNA-binding domain"/>
    <property type="match status" value="1"/>
</dbReference>
<dbReference type="EMBL" id="MLQQ01000035">
    <property type="protein sequence ID" value="OIJ10899.1"/>
    <property type="molecule type" value="Genomic_DNA"/>
</dbReference>
<evidence type="ECO:0000256" key="5">
    <source>
        <dbReference type="PROSITE-ProRule" id="PRU00289"/>
    </source>
</evidence>
<dbReference type="SUPFAM" id="SSF46785">
    <property type="entry name" value="Winged helix' DNA-binding domain"/>
    <property type="match status" value="1"/>
</dbReference>
<gene>
    <name evidence="7" type="ORF">BKP35_12460</name>
</gene>
<evidence type="ECO:0000313" key="7">
    <source>
        <dbReference type="EMBL" id="OIJ10899.1"/>
    </source>
</evidence>
<accession>A0A1S2LEF8</accession>
<dbReference type="AlphaFoldDB" id="A0A1S2LEF8"/>
<name>A0A1S2LEF8_9BACI</name>
<dbReference type="InterPro" id="IPR050206">
    <property type="entry name" value="FtsK/SpoIIIE/SftA"/>
</dbReference>
<dbReference type="CDD" id="cd01127">
    <property type="entry name" value="TrwB_TraG_TraD_VirD4"/>
    <property type="match status" value="1"/>
</dbReference>
<dbReference type="GO" id="GO:0003677">
    <property type="term" value="F:DNA binding"/>
    <property type="evidence" value="ECO:0007669"/>
    <property type="project" value="UniProtKB-KW"/>
</dbReference>
<dbReference type="InterPro" id="IPR041027">
    <property type="entry name" value="FtsK_alpha"/>
</dbReference>
<evidence type="ECO:0000259" key="6">
    <source>
        <dbReference type="PROSITE" id="PS50901"/>
    </source>
</evidence>
<dbReference type="InterPro" id="IPR036388">
    <property type="entry name" value="WH-like_DNA-bd_sf"/>
</dbReference>
<evidence type="ECO:0000256" key="1">
    <source>
        <dbReference type="ARBA" id="ARBA00006474"/>
    </source>
</evidence>
<evidence type="ECO:0000256" key="4">
    <source>
        <dbReference type="ARBA" id="ARBA00023125"/>
    </source>
</evidence>
<dbReference type="SMART" id="SM00843">
    <property type="entry name" value="Ftsk_gamma"/>
    <property type="match status" value="1"/>
</dbReference>
<dbReference type="Gene3D" id="3.30.980.40">
    <property type="match status" value="1"/>
</dbReference>
<feature type="binding site" evidence="5">
    <location>
        <begin position="489"/>
        <end position="496"/>
    </location>
    <ligand>
        <name>ATP</name>
        <dbReference type="ChEBI" id="CHEBI:30616"/>
    </ligand>
</feature>
<dbReference type="SUPFAM" id="SSF52540">
    <property type="entry name" value="P-loop containing nucleoside triphosphate hydrolases"/>
    <property type="match status" value="1"/>
</dbReference>
<dbReference type="Proteomes" id="UP000180098">
    <property type="component" value="Unassembled WGS sequence"/>
</dbReference>
<evidence type="ECO:0000256" key="2">
    <source>
        <dbReference type="ARBA" id="ARBA00022741"/>
    </source>
</evidence>
<evidence type="ECO:0000313" key="8">
    <source>
        <dbReference type="Proteomes" id="UP000180098"/>
    </source>
</evidence>
<dbReference type="PROSITE" id="PS50901">
    <property type="entry name" value="FTSK"/>
    <property type="match status" value="1"/>
</dbReference>
<dbReference type="Gene3D" id="3.40.50.300">
    <property type="entry name" value="P-loop containing nucleotide triphosphate hydrolases"/>
    <property type="match status" value="1"/>
</dbReference>
<organism evidence="7 8">
    <name type="scientific">Anaerobacillus arseniciselenatis</name>
    <dbReference type="NCBI Taxonomy" id="85682"/>
    <lineage>
        <taxon>Bacteria</taxon>
        <taxon>Bacillati</taxon>
        <taxon>Bacillota</taxon>
        <taxon>Bacilli</taxon>
        <taxon>Bacillales</taxon>
        <taxon>Bacillaceae</taxon>
        <taxon>Anaerobacillus</taxon>
    </lineage>
</organism>
<dbReference type="GO" id="GO:0005524">
    <property type="term" value="F:ATP binding"/>
    <property type="evidence" value="ECO:0007669"/>
    <property type="project" value="UniProtKB-UniRule"/>
</dbReference>
<comment type="similarity">
    <text evidence="1">Belongs to the FtsK/SpoIIIE/SftA family.</text>
</comment>
<dbReference type="InterPro" id="IPR002543">
    <property type="entry name" value="FtsK_dom"/>
</dbReference>
<dbReference type="Pfam" id="PF01580">
    <property type="entry name" value="FtsK_SpoIIIE"/>
    <property type="match status" value="1"/>
</dbReference>
<evidence type="ECO:0000256" key="3">
    <source>
        <dbReference type="ARBA" id="ARBA00022840"/>
    </source>
</evidence>
<keyword evidence="2 5" id="KW-0547">Nucleotide-binding</keyword>
<keyword evidence="4" id="KW-0238">DNA-binding</keyword>
<dbReference type="PANTHER" id="PTHR22683">
    <property type="entry name" value="SPORULATION PROTEIN RELATED"/>
    <property type="match status" value="1"/>
</dbReference>
<dbReference type="Pfam" id="PF09397">
    <property type="entry name" value="FtsK_gamma"/>
    <property type="match status" value="1"/>
</dbReference>
<keyword evidence="3 5" id="KW-0067">ATP-binding</keyword>
<proteinExistence type="inferred from homology"/>
<feature type="domain" description="FtsK" evidence="6">
    <location>
        <begin position="472"/>
        <end position="664"/>
    </location>
</feature>